<evidence type="ECO:0000256" key="5">
    <source>
        <dbReference type="ARBA" id="ARBA00022723"/>
    </source>
</evidence>
<evidence type="ECO:0000313" key="12">
    <source>
        <dbReference type="Proteomes" id="UP000018198"/>
    </source>
</evidence>
<dbReference type="InterPro" id="IPR012110">
    <property type="entry name" value="PDC/IPDC-like"/>
</dbReference>
<keyword evidence="6" id="KW-0210">Decarboxylase</keyword>
<dbReference type="AlphaFoldDB" id="T2JE73"/>
<evidence type="ECO:0000256" key="7">
    <source>
        <dbReference type="ARBA" id="ARBA00022842"/>
    </source>
</evidence>
<keyword evidence="11" id="KW-0670">Pyruvate</keyword>
<keyword evidence="9 11" id="KW-0456">Lyase</keyword>
<evidence type="ECO:0000313" key="11">
    <source>
        <dbReference type="EMBL" id="CCQ62787.1"/>
    </source>
</evidence>
<dbReference type="SUPFAM" id="SSF52518">
    <property type="entry name" value="Thiamin diphosphate-binding fold (THDP-binding)"/>
    <property type="match status" value="1"/>
</dbReference>
<comment type="caution">
    <text evidence="11">The sequence shown here is derived from an EMBL/GenBank/DDBJ whole genome shotgun (WGS) entry which is preliminary data.</text>
</comment>
<comment type="similarity">
    <text evidence="3">Belongs to the TPP enzyme family.</text>
</comment>
<dbReference type="GO" id="GO:0000287">
    <property type="term" value="F:magnesium ion binding"/>
    <property type="evidence" value="ECO:0007669"/>
    <property type="project" value="InterPro"/>
</dbReference>
<dbReference type="PANTHER" id="PTHR43452">
    <property type="entry name" value="PYRUVATE DECARBOXYLASE"/>
    <property type="match status" value="1"/>
</dbReference>
<feature type="domain" description="Thiamine pyrophosphate enzyme TPP-binding" evidence="10">
    <location>
        <begin position="48"/>
        <end position="189"/>
    </location>
</feature>
<dbReference type="GO" id="GO:0004737">
    <property type="term" value="F:pyruvate decarboxylase activity"/>
    <property type="evidence" value="ECO:0007669"/>
    <property type="project" value="TreeGrafter"/>
</dbReference>
<dbReference type="InterPro" id="IPR011766">
    <property type="entry name" value="TPP_enzyme_TPP-bd"/>
</dbReference>
<dbReference type="EMBL" id="CAQM01000587">
    <property type="protein sequence ID" value="CCQ62787.1"/>
    <property type="molecule type" value="Genomic_DNA"/>
</dbReference>
<organism evidence="11 12">
    <name type="scientific">Crocosphaera watsonii WH 0401</name>
    <dbReference type="NCBI Taxonomy" id="555881"/>
    <lineage>
        <taxon>Bacteria</taxon>
        <taxon>Bacillati</taxon>
        <taxon>Cyanobacteriota</taxon>
        <taxon>Cyanophyceae</taxon>
        <taxon>Oscillatoriophycideae</taxon>
        <taxon>Chroococcales</taxon>
        <taxon>Aphanothecaceae</taxon>
        <taxon>Crocosphaera</taxon>
    </lineage>
</organism>
<accession>T2JE73</accession>
<dbReference type="InterPro" id="IPR029061">
    <property type="entry name" value="THDP-binding"/>
</dbReference>
<dbReference type="FunFam" id="3.40.50.970:FF:000024">
    <property type="entry name" value="Pyruvate decarboxylase isozyme"/>
    <property type="match status" value="1"/>
</dbReference>
<gene>
    <name evidence="11" type="ORF">CWATWH0401_2437</name>
</gene>
<dbReference type="InterPro" id="IPR000399">
    <property type="entry name" value="TPP-bd_CS"/>
</dbReference>
<dbReference type="Gene3D" id="3.40.50.970">
    <property type="match status" value="1"/>
</dbReference>
<evidence type="ECO:0000256" key="1">
    <source>
        <dbReference type="ARBA" id="ARBA00001964"/>
    </source>
</evidence>
<keyword evidence="5" id="KW-0479">Metal-binding</keyword>
<dbReference type="Pfam" id="PF02775">
    <property type="entry name" value="TPP_enzyme_C"/>
    <property type="match status" value="1"/>
</dbReference>
<protein>
    <recommendedName>
        <fullName evidence="4">Alpha-keto-acid decarboxylase</fullName>
    </recommendedName>
</protein>
<evidence type="ECO:0000256" key="8">
    <source>
        <dbReference type="ARBA" id="ARBA00023052"/>
    </source>
</evidence>
<evidence type="ECO:0000259" key="10">
    <source>
        <dbReference type="Pfam" id="PF02775"/>
    </source>
</evidence>
<dbReference type="Proteomes" id="UP000018198">
    <property type="component" value="Unassembled WGS sequence"/>
</dbReference>
<comment type="cofactor">
    <cofactor evidence="1">
        <name>thiamine diphosphate</name>
        <dbReference type="ChEBI" id="CHEBI:58937"/>
    </cofactor>
</comment>
<evidence type="ECO:0000256" key="6">
    <source>
        <dbReference type="ARBA" id="ARBA00022793"/>
    </source>
</evidence>
<evidence type="ECO:0000256" key="3">
    <source>
        <dbReference type="ARBA" id="ARBA00007812"/>
    </source>
</evidence>
<reference evidence="11 12" key="1">
    <citation type="submission" date="2013-01" db="EMBL/GenBank/DDBJ databases">
        <authorList>
            <person name="Bench S."/>
        </authorList>
    </citation>
    <scope>NUCLEOTIDE SEQUENCE [LARGE SCALE GENOMIC DNA]</scope>
    <source>
        <strain evidence="11 12">WH 0401</strain>
    </source>
</reference>
<evidence type="ECO:0000256" key="9">
    <source>
        <dbReference type="ARBA" id="ARBA00023239"/>
    </source>
</evidence>
<dbReference type="InterPro" id="IPR047214">
    <property type="entry name" value="TPP_PDC_IPDC"/>
</dbReference>
<sequence length="212" mass="23601">MKYRQINLSPRPQLPQEYTVKTGAKITIKRLFERLNLFLTNDMIVIADVGNALFAGADLLAHQKSRFLSPAYYASLGFAIPASIGAQKANPNIRPLVLVGDGAFQMTGMELSTIVRYGLNPIIFVLNNLGYGTERPMQDGKFNDILLWNYSQIPTIFNAGKGFNIRTEGELEIALKESESYTDSFCLLDVHLEPEDTSVALKRLTKALGERV</sequence>
<dbReference type="PANTHER" id="PTHR43452:SF30">
    <property type="entry name" value="PYRUVATE DECARBOXYLASE ISOZYME 1-RELATED"/>
    <property type="match status" value="1"/>
</dbReference>
<dbReference type="PROSITE" id="PS00187">
    <property type="entry name" value="TPP_ENZYMES"/>
    <property type="match status" value="1"/>
</dbReference>
<keyword evidence="8" id="KW-0786">Thiamine pyrophosphate</keyword>
<dbReference type="GO" id="GO:0000949">
    <property type="term" value="P:aromatic amino acid family catabolic process to alcohol via Ehrlich pathway"/>
    <property type="evidence" value="ECO:0007669"/>
    <property type="project" value="TreeGrafter"/>
</dbReference>
<dbReference type="GO" id="GO:0030976">
    <property type="term" value="F:thiamine pyrophosphate binding"/>
    <property type="evidence" value="ECO:0007669"/>
    <property type="project" value="InterPro"/>
</dbReference>
<proteinExistence type="inferred from homology"/>
<evidence type="ECO:0000256" key="4">
    <source>
        <dbReference type="ARBA" id="ARBA00020054"/>
    </source>
</evidence>
<dbReference type="CDD" id="cd02005">
    <property type="entry name" value="TPP_PDC_IPDC"/>
    <property type="match status" value="1"/>
</dbReference>
<dbReference type="GO" id="GO:0005829">
    <property type="term" value="C:cytosol"/>
    <property type="evidence" value="ECO:0007669"/>
    <property type="project" value="TreeGrafter"/>
</dbReference>
<comment type="function">
    <text evidence="2">Decarboxylates branched-chain and aromatic alpha-keto acids to aldehydes.</text>
</comment>
<keyword evidence="7" id="KW-0460">Magnesium</keyword>
<reference evidence="11 12" key="2">
    <citation type="submission" date="2013-09" db="EMBL/GenBank/DDBJ databases">
        <title>Whole genome comparison of six Crocosphaera watsonii strains with differing phenotypes.</title>
        <authorList>
            <person name="Bench S.R."/>
            <person name="Heller P."/>
            <person name="Frank I."/>
            <person name="Arciniega M."/>
            <person name="Shilova I.N."/>
            <person name="Zehr J.P."/>
        </authorList>
    </citation>
    <scope>NUCLEOTIDE SEQUENCE [LARGE SCALE GENOMIC DNA]</scope>
    <source>
        <strain evidence="11 12">WH 0401</strain>
    </source>
</reference>
<evidence type="ECO:0000256" key="2">
    <source>
        <dbReference type="ARBA" id="ARBA00002938"/>
    </source>
</evidence>
<name>T2JE73_CROWT</name>